<proteinExistence type="predicted"/>
<dbReference type="Pfam" id="PF13148">
    <property type="entry name" value="DUF3987"/>
    <property type="match status" value="1"/>
</dbReference>
<reference evidence="1 2" key="1">
    <citation type="journal article" date="2021" name="Front. Microbiol.">
        <title>Aerobic Denitrification and Heterotrophic Sulfur Oxidation in the Genus Halomonas Revealed by Six Novel Species Characterizations and Genome-Based Analysis.</title>
        <authorList>
            <person name="Wang L."/>
            <person name="Shao Z."/>
        </authorList>
    </citation>
    <scope>NUCLEOTIDE SEQUENCE [LARGE SCALE GENOMIC DNA]</scope>
    <source>
        <strain evidence="1 2">MCCC 1A11059</strain>
    </source>
</reference>
<sequence length="508" mass="57610">MMSGYDDIRYAIQNSRIILADYGFQKEVRKTHGNTLIEKVADELQQEIQAPRGLIIAKLLSALSIGLQHLVDVQTPRGEVVPISCYFITLAKSGERKTAVESAAYKPIYEFQKELDEQSEKRQRDYSLELEIFEEKKRFLKKKIKRLLGKEECTKDAEAQLKALHEEKPQPPSDMQIIHTDSSAEAFVDRMSKGCKYAAIASGEGGVVLKSSAIKSPAVLCLYSGETVKITRKTSESSVVVNGRLTVSIDVQPGVFEEYFSKYGEVMEASGFFARTFMARPESTIGRRYKAKEESVNRSTIYSDYYEKLDAYVRMLPGILSGEKARIVVQLDEDAEEKMVMINNAIEHEMNPGGIFEGHDGYGSKLGEKILRLACLLSVFEQGPQEKINSAVIDHSLHLAMYFVKQHREIFNQASQEERDEVLLQEWIDKKRSMGIRYIKKNTVRRVVVPESLRNSKRLNAAIDRLVQKQSVVQYFSGNTVCLDFFPWLTFDYVAAMSVGGSFSGRRY</sequence>
<protein>
    <submittedName>
        <fullName evidence="1">DUF3987 domain-containing protein</fullName>
    </submittedName>
</protein>
<evidence type="ECO:0000313" key="1">
    <source>
        <dbReference type="EMBL" id="QTP55852.1"/>
    </source>
</evidence>
<name>A0ABX7W8J7_9GAMM</name>
<dbReference type="EMBL" id="CP053381">
    <property type="protein sequence ID" value="QTP55852.1"/>
    <property type="molecule type" value="Genomic_DNA"/>
</dbReference>
<gene>
    <name evidence="1" type="ORF">HNO51_14855</name>
</gene>
<dbReference type="InterPro" id="IPR025048">
    <property type="entry name" value="DUF3987"/>
</dbReference>
<dbReference type="Proteomes" id="UP000671868">
    <property type="component" value="Chromosome"/>
</dbReference>
<evidence type="ECO:0000313" key="2">
    <source>
        <dbReference type="Proteomes" id="UP000671868"/>
    </source>
</evidence>
<accession>A0ABX7W8J7</accession>
<organism evidence="1 2">
    <name type="scientific">Billgrantia sulfidoxydans</name>
    <dbReference type="NCBI Taxonomy" id="2733484"/>
    <lineage>
        <taxon>Bacteria</taxon>
        <taxon>Pseudomonadati</taxon>
        <taxon>Pseudomonadota</taxon>
        <taxon>Gammaproteobacteria</taxon>
        <taxon>Oceanospirillales</taxon>
        <taxon>Halomonadaceae</taxon>
        <taxon>Billgrantia</taxon>
    </lineage>
</organism>
<keyword evidence="2" id="KW-1185">Reference proteome</keyword>
<dbReference type="RefSeq" id="WP_209537743.1">
    <property type="nucleotide sequence ID" value="NZ_CP053381.1"/>
</dbReference>